<dbReference type="InterPro" id="IPR018727">
    <property type="entry name" value="DUF2267"/>
</dbReference>
<name>A0A4R3M6B0_9HYPH</name>
<evidence type="ECO:0000313" key="1">
    <source>
        <dbReference type="EMBL" id="TCT06795.1"/>
    </source>
</evidence>
<dbReference type="AlphaFoldDB" id="A0A4R3M6B0"/>
<dbReference type="Proteomes" id="UP000294664">
    <property type="component" value="Unassembled WGS sequence"/>
</dbReference>
<evidence type="ECO:0000313" key="2">
    <source>
        <dbReference type="Proteomes" id="UP000294664"/>
    </source>
</evidence>
<keyword evidence="2" id="KW-1185">Reference proteome</keyword>
<protein>
    <submittedName>
        <fullName evidence="1">Uncharacterized protein (DUF2267 family)</fullName>
    </submittedName>
</protein>
<dbReference type="Pfam" id="PF10025">
    <property type="entry name" value="DUF2267"/>
    <property type="match status" value="1"/>
</dbReference>
<dbReference type="Gene3D" id="1.10.490.110">
    <property type="entry name" value="Uncharacterized conserved protein DUF2267"/>
    <property type="match status" value="1"/>
</dbReference>
<gene>
    <name evidence="1" type="ORF">EDC64_102275</name>
</gene>
<reference evidence="1 2" key="1">
    <citation type="submission" date="2019-03" db="EMBL/GenBank/DDBJ databases">
        <title>Genomic Encyclopedia of Type Strains, Phase IV (KMG-IV): sequencing the most valuable type-strain genomes for metagenomic binning, comparative biology and taxonomic classification.</title>
        <authorList>
            <person name="Goeker M."/>
        </authorList>
    </citation>
    <scope>NUCLEOTIDE SEQUENCE [LARGE SCALE GENOMIC DNA]</scope>
    <source>
        <strain evidence="1 2">DSM 9035</strain>
    </source>
</reference>
<sequence length="143" mass="15696">MPIPLELQHASEDFERFLADARDTSGLATRNQTYTMVEGVLHTFRRRLTPAEAIDFAQVLPPVLRAIFVADWDITSAPVPFCDRAGLTREVKGLRRHHNFAPETCIADVSAALRRATDGAALDAVLDRVGPAAAEFWRVPSGG</sequence>
<proteinExistence type="predicted"/>
<dbReference type="OrthoDB" id="20942at2"/>
<accession>A0A4R3M6B0</accession>
<dbReference type="RefSeq" id="WP_132030270.1">
    <property type="nucleotide sequence ID" value="NZ_SMAI01000002.1"/>
</dbReference>
<dbReference type="InterPro" id="IPR038282">
    <property type="entry name" value="DUF2267_sf"/>
</dbReference>
<dbReference type="EMBL" id="SMAI01000002">
    <property type="protein sequence ID" value="TCT06795.1"/>
    <property type="molecule type" value="Genomic_DNA"/>
</dbReference>
<organism evidence="1 2">
    <name type="scientific">Aquabacter spiritensis</name>
    <dbReference type="NCBI Taxonomy" id="933073"/>
    <lineage>
        <taxon>Bacteria</taxon>
        <taxon>Pseudomonadati</taxon>
        <taxon>Pseudomonadota</taxon>
        <taxon>Alphaproteobacteria</taxon>
        <taxon>Hyphomicrobiales</taxon>
        <taxon>Xanthobacteraceae</taxon>
        <taxon>Aquabacter</taxon>
    </lineage>
</organism>
<comment type="caution">
    <text evidence="1">The sequence shown here is derived from an EMBL/GenBank/DDBJ whole genome shotgun (WGS) entry which is preliminary data.</text>
</comment>